<evidence type="ECO:0000259" key="5">
    <source>
        <dbReference type="PROSITE" id="PS50977"/>
    </source>
</evidence>
<dbReference type="AlphaFoldDB" id="A0A4Q1D5Q2"/>
<dbReference type="EMBL" id="SDHZ01000002">
    <property type="protein sequence ID" value="RXK82957.1"/>
    <property type="molecule type" value="Genomic_DNA"/>
</dbReference>
<name>A0A4Q1D5Q2_9BACT</name>
<dbReference type="InterPro" id="IPR009057">
    <property type="entry name" value="Homeodomain-like_sf"/>
</dbReference>
<dbReference type="RefSeq" id="WP_129003793.1">
    <property type="nucleotide sequence ID" value="NZ_SDHZ01000002.1"/>
</dbReference>
<dbReference type="Gene3D" id="1.10.357.10">
    <property type="entry name" value="Tetracycline Repressor, domain 2"/>
    <property type="match status" value="1"/>
</dbReference>
<keyword evidence="3" id="KW-0804">Transcription</keyword>
<dbReference type="PRINTS" id="PR00455">
    <property type="entry name" value="HTHTETR"/>
</dbReference>
<keyword evidence="2 4" id="KW-0238">DNA-binding</keyword>
<proteinExistence type="predicted"/>
<evidence type="ECO:0000256" key="3">
    <source>
        <dbReference type="ARBA" id="ARBA00023163"/>
    </source>
</evidence>
<dbReference type="Proteomes" id="UP000290545">
    <property type="component" value="Unassembled WGS sequence"/>
</dbReference>
<keyword evidence="1" id="KW-0805">Transcription regulation</keyword>
<evidence type="ECO:0000256" key="4">
    <source>
        <dbReference type="PROSITE-ProRule" id="PRU00335"/>
    </source>
</evidence>
<dbReference type="SUPFAM" id="SSF46689">
    <property type="entry name" value="Homeodomain-like"/>
    <property type="match status" value="1"/>
</dbReference>
<gene>
    <name evidence="6" type="ORF">ESB13_12585</name>
</gene>
<keyword evidence="7" id="KW-1185">Reference proteome</keyword>
<evidence type="ECO:0000313" key="6">
    <source>
        <dbReference type="EMBL" id="RXK82957.1"/>
    </source>
</evidence>
<evidence type="ECO:0000313" key="7">
    <source>
        <dbReference type="Proteomes" id="UP000290545"/>
    </source>
</evidence>
<dbReference type="PANTHER" id="PTHR47506">
    <property type="entry name" value="TRANSCRIPTIONAL REGULATORY PROTEIN"/>
    <property type="match status" value="1"/>
</dbReference>
<feature type="DNA-binding region" description="H-T-H motif" evidence="4">
    <location>
        <begin position="32"/>
        <end position="51"/>
    </location>
</feature>
<sequence>MPTQVLQKEDLNKDILAVSGNLFGQFGFKKTTVEDIAKEIGRRKSSLYYYYKSKEEIFEAVVNEEMHRFFRQIKRSVAQAVGARQKLLMYCRAKFHHLALLCNLNGILKGEVQEVQCIATPLRHKFDTTQVALVREILQEGVASNEFKTMSGGEMDSFAYIIVSSVKGLESPLVLNKQEPDLNARIESIVALMVEGIGKQEITPSAS</sequence>
<evidence type="ECO:0000256" key="1">
    <source>
        <dbReference type="ARBA" id="ARBA00023015"/>
    </source>
</evidence>
<protein>
    <submittedName>
        <fullName evidence="6">TetR/AcrR family transcriptional regulator</fullName>
    </submittedName>
</protein>
<dbReference type="GO" id="GO:0003677">
    <property type="term" value="F:DNA binding"/>
    <property type="evidence" value="ECO:0007669"/>
    <property type="project" value="UniProtKB-UniRule"/>
</dbReference>
<comment type="caution">
    <text evidence="6">The sequence shown here is derived from an EMBL/GenBank/DDBJ whole genome shotgun (WGS) entry which is preliminary data.</text>
</comment>
<dbReference type="OrthoDB" id="9789566at2"/>
<feature type="domain" description="HTH tetR-type" evidence="5">
    <location>
        <begin position="9"/>
        <end position="69"/>
    </location>
</feature>
<dbReference type="InterPro" id="IPR001647">
    <property type="entry name" value="HTH_TetR"/>
</dbReference>
<reference evidence="6 7" key="1">
    <citation type="submission" date="2019-01" db="EMBL/GenBank/DDBJ databases">
        <title>Filimonas sp. strain TTM-71.</title>
        <authorList>
            <person name="Chen W.-M."/>
        </authorList>
    </citation>
    <scope>NUCLEOTIDE SEQUENCE [LARGE SCALE GENOMIC DNA]</scope>
    <source>
        <strain evidence="6 7">TTM-71</strain>
    </source>
</reference>
<dbReference type="Gene3D" id="1.10.10.60">
    <property type="entry name" value="Homeodomain-like"/>
    <property type="match status" value="1"/>
</dbReference>
<dbReference type="PROSITE" id="PS50977">
    <property type="entry name" value="HTH_TETR_2"/>
    <property type="match status" value="1"/>
</dbReference>
<evidence type="ECO:0000256" key="2">
    <source>
        <dbReference type="ARBA" id="ARBA00023125"/>
    </source>
</evidence>
<dbReference type="PANTHER" id="PTHR47506:SF6">
    <property type="entry name" value="HTH-TYPE TRANSCRIPTIONAL REPRESSOR NEMR"/>
    <property type="match status" value="1"/>
</dbReference>
<accession>A0A4Q1D5Q2</accession>
<dbReference type="Pfam" id="PF00440">
    <property type="entry name" value="TetR_N"/>
    <property type="match status" value="1"/>
</dbReference>
<organism evidence="6 7">
    <name type="scientific">Filimonas effusa</name>
    <dbReference type="NCBI Taxonomy" id="2508721"/>
    <lineage>
        <taxon>Bacteria</taxon>
        <taxon>Pseudomonadati</taxon>
        <taxon>Bacteroidota</taxon>
        <taxon>Chitinophagia</taxon>
        <taxon>Chitinophagales</taxon>
        <taxon>Chitinophagaceae</taxon>
        <taxon>Filimonas</taxon>
    </lineage>
</organism>